<feature type="compositionally biased region" description="Low complexity" evidence="5">
    <location>
        <begin position="221"/>
        <end position="244"/>
    </location>
</feature>
<dbReference type="PANTHER" id="PTHR31069">
    <property type="entry name" value="OLEATE-ACTIVATED TRANSCRIPTION FACTOR 1-RELATED"/>
    <property type="match status" value="1"/>
</dbReference>
<dbReference type="PANTHER" id="PTHR31069:SF32">
    <property type="entry name" value="ARGININE METABOLISM REGULATION PROTEIN II"/>
    <property type="match status" value="1"/>
</dbReference>
<protein>
    <submittedName>
        <fullName evidence="6">Uncharacterized protein</fullName>
    </submittedName>
</protein>
<evidence type="ECO:0000256" key="4">
    <source>
        <dbReference type="ARBA" id="ARBA00023242"/>
    </source>
</evidence>
<evidence type="ECO:0000313" key="7">
    <source>
        <dbReference type="Proteomes" id="UP000761534"/>
    </source>
</evidence>
<feature type="compositionally biased region" description="Polar residues" evidence="5">
    <location>
        <begin position="43"/>
        <end position="55"/>
    </location>
</feature>
<sequence>MMYETYDEMDYTLARLHAPKFESNETVSLGPFGVFDGNKERAQNNCKSRSVSNSQQRDKPAKKRKRKNECGENNNSSRRKKNGNNTRHRASVGSDDYERSISSIVTPVSLNDTPSSNAMNEDDGVDGNSLLSANSNGFEEFFSSLTQEFPTSELNSGMLMSNSTDPLGDGVSYQVLQDELSALLSGDTAIGAVFQNENQSSEEQPTPSSSKPTPAPPAPENNPAVSAPATAPAAAASPFTAHPTPNTPASVSHTPCVPPASTPYTQAQGFPSFSSQTSTPAVTPAAVPPPPRLPANATATNSTDNNNNNSKQPTTCSTPKPFKSSLFVSTKIPQMPFSDNKFGFPTTSLHFTPQARYLLDHYIKNVTRIMSVVVHPKNPWKTIYLPRAVSAIGDLVGLGHTASARNALLHALLAVSAFHLQSKFPEESEGRKHYLGLGLQLKAEAYTWLSECLMKDLVSQKYKDVITAVLSMVSIDVIWGSMTDCKVHLSACRSIVNMRCKLRPKVSDKAAVLHRIAGFLSLMQNSTSLSPADITGMDSTKEFSDQWLDVRLEDLGVSEQDQKDTMQLPSLAYMNEESEFQEYWLQYKKSEGSGLSEDFYKKELISTHSLYGIPDSLMLLFNRTIKLTKLVLYYRYKGEPLPKDVTKQCSDLEGALVTWQNRYDVNKNGDFKGDLKEAVKHHTLSFHESLIIYYYRLVRDLNPAILQTHISTVLDHLEQIQVLNRSNNTPICVPLVLPGFIAACETLPQRTDLRDRFLTWMDHLAADGLGTYYTSRRVVEEVWRRRDEDLDRPNWWHVIVDWKVNIMLC</sequence>
<evidence type="ECO:0000256" key="1">
    <source>
        <dbReference type="ARBA" id="ARBA00023015"/>
    </source>
</evidence>
<accession>A0A642V9P3</accession>
<dbReference type="Proteomes" id="UP000761534">
    <property type="component" value="Unassembled WGS sequence"/>
</dbReference>
<evidence type="ECO:0000256" key="3">
    <source>
        <dbReference type="ARBA" id="ARBA00023163"/>
    </source>
</evidence>
<gene>
    <name evidence="6" type="ORF">TRICI_001414</name>
</gene>
<feature type="compositionally biased region" description="Low complexity" evidence="5">
    <location>
        <begin position="294"/>
        <end position="310"/>
    </location>
</feature>
<keyword evidence="4" id="KW-0539">Nucleus</keyword>
<feature type="region of interest" description="Disordered" evidence="5">
    <location>
        <begin position="35"/>
        <end position="100"/>
    </location>
</feature>
<keyword evidence="2" id="KW-0238">DNA-binding</keyword>
<keyword evidence="3" id="KW-0804">Transcription</keyword>
<reference evidence="6" key="1">
    <citation type="journal article" date="2019" name="G3 (Bethesda)">
        <title>Genome Assemblies of Two Rare Opportunistic Yeast Pathogens: Diutina rugosa (syn. Candida rugosa) and Trichomonascus ciferrii (syn. Candida ciferrii).</title>
        <authorList>
            <person name="Mixao V."/>
            <person name="Saus E."/>
            <person name="Hansen A.P."/>
            <person name="Lass-Florl C."/>
            <person name="Gabaldon T."/>
        </authorList>
    </citation>
    <scope>NUCLEOTIDE SEQUENCE</scope>
    <source>
        <strain evidence="6">CBS 4856</strain>
    </source>
</reference>
<evidence type="ECO:0000256" key="2">
    <source>
        <dbReference type="ARBA" id="ARBA00023125"/>
    </source>
</evidence>
<keyword evidence="1" id="KW-0805">Transcription regulation</keyword>
<dbReference type="AlphaFoldDB" id="A0A642V9P3"/>
<dbReference type="GO" id="GO:0003677">
    <property type="term" value="F:DNA binding"/>
    <property type="evidence" value="ECO:0007669"/>
    <property type="project" value="UniProtKB-KW"/>
</dbReference>
<feature type="compositionally biased region" description="Polar residues" evidence="5">
    <location>
        <begin position="262"/>
        <end position="278"/>
    </location>
</feature>
<dbReference type="OrthoDB" id="3477330at2759"/>
<dbReference type="InterPro" id="IPR050675">
    <property type="entry name" value="OAF3"/>
</dbReference>
<feature type="compositionally biased region" description="Low complexity" evidence="5">
    <location>
        <begin position="197"/>
        <end position="212"/>
    </location>
</feature>
<feature type="compositionally biased region" description="Basic residues" evidence="5">
    <location>
        <begin position="77"/>
        <end position="90"/>
    </location>
</feature>
<comment type="caution">
    <text evidence="6">The sequence shown here is derived from an EMBL/GenBank/DDBJ whole genome shotgun (WGS) entry which is preliminary data.</text>
</comment>
<proteinExistence type="predicted"/>
<evidence type="ECO:0000256" key="5">
    <source>
        <dbReference type="SAM" id="MobiDB-lite"/>
    </source>
</evidence>
<evidence type="ECO:0000313" key="6">
    <source>
        <dbReference type="EMBL" id="KAA8916419.1"/>
    </source>
</evidence>
<dbReference type="InterPro" id="IPR021858">
    <property type="entry name" value="Fun_TF"/>
</dbReference>
<organism evidence="6 7">
    <name type="scientific">Trichomonascus ciferrii</name>
    <dbReference type="NCBI Taxonomy" id="44093"/>
    <lineage>
        <taxon>Eukaryota</taxon>
        <taxon>Fungi</taxon>
        <taxon>Dikarya</taxon>
        <taxon>Ascomycota</taxon>
        <taxon>Saccharomycotina</taxon>
        <taxon>Dipodascomycetes</taxon>
        <taxon>Dipodascales</taxon>
        <taxon>Trichomonascaceae</taxon>
        <taxon>Trichomonascus</taxon>
        <taxon>Trichomonascus ciferrii complex</taxon>
    </lineage>
</organism>
<keyword evidence="7" id="KW-1185">Reference proteome</keyword>
<dbReference type="Pfam" id="PF11951">
    <property type="entry name" value="Fungal_trans_2"/>
    <property type="match status" value="1"/>
</dbReference>
<name>A0A642V9P3_9ASCO</name>
<dbReference type="EMBL" id="SWFS01000099">
    <property type="protein sequence ID" value="KAA8916419.1"/>
    <property type="molecule type" value="Genomic_DNA"/>
</dbReference>
<dbReference type="VEuPathDB" id="FungiDB:TRICI_001414"/>
<feature type="region of interest" description="Disordered" evidence="5">
    <location>
        <begin position="197"/>
        <end position="320"/>
    </location>
</feature>